<sequence length="347" mass="38573">MPPARPLKGTKAKLTNNSTLKPASKNAKEELERPTVPLDLQQKCIDIFRDALKPDEQSQATVQEVKGHLYSRDFAAAFGKEEYLHVYASRWSPSRALGYLQVFRDVQDYILRDEGAEADAFKVLCIGGGAGAEHVALAGWVNILKGIVPAFRVHAQLLDIASWDNVVTHLQKGITTIPELSKYASAASKEANTALLSDDVLRVTFTQQNALDWPPSEIAAAVHETKLVTLMFTLNELYATSLPKTQALLKSLTSSMQPGSFLLVVDSPGSYSTVSINGAEKKYPMQWLLDLTLLGPSGERGGVKGDEEVVWEKVVEDGSRWFRLREGLRYPIELENMRFQIHVYRKM</sequence>
<feature type="region of interest" description="Disordered" evidence="1">
    <location>
        <begin position="1"/>
        <end position="33"/>
    </location>
</feature>
<dbReference type="EMBL" id="ML995808">
    <property type="protein sequence ID" value="KAF2774351.1"/>
    <property type="molecule type" value="Genomic_DNA"/>
</dbReference>
<reference evidence="2" key="1">
    <citation type="journal article" date="2020" name="Stud. Mycol.">
        <title>101 Dothideomycetes genomes: a test case for predicting lifestyles and emergence of pathogens.</title>
        <authorList>
            <person name="Haridas S."/>
            <person name="Albert R."/>
            <person name="Binder M."/>
            <person name="Bloem J."/>
            <person name="Labutti K."/>
            <person name="Salamov A."/>
            <person name="Andreopoulos B."/>
            <person name="Baker S."/>
            <person name="Barry K."/>
            <person name="Bills G."/>
            <person name="Bluhm B."/>
            <person name="Cannon C."/>
            <person name="Castanera R."/>
            <person name="Culley D."/>
            <person name="Daum C."/>
            <person name="Ezra D."/>
            <person name="Gonzalez J."/>
            <person name="Henrissat B."/>
            <person name="Kuo A."/>
            <person name="Liang C."/>
            <person name="Lipzen A."/>
            <person name="Lutzoni F."/>
            <person name="Magnuson J."/>
            <person name="Mondo S."/>
            <person name="Nolan M."/>
            <person name="Ohm R."/>
            <person name="Pangilinan J."/>
            <person name="Park H.-J."/>
            <person name="Ramirez L."/>
            <person name="Alfaro M."/>
            <person name="Sun H."/>
            <person name="Tritt A."/>
            <person name="Yoshinaga Y."/>
            <person name="Zwiers L.-H."/>
            <person name="Turgeon B."/>
            <person name="Goodwin S."/>
            <person name="Spatafora J."/>
            <person name="Crous P."/>
            <person name="Grigoriev I."/>
        </authorList>
    </citation>
    <scope>NUCLEOTIDE SEQUENCE</scope>
    <source>
        <strain evidence="2">CBS 116005</strain>
    </source>
</reference>
<evidence type="ECO:0000313" key="2">
    <source>
        <dbReference type="EMBL" id="KAF2774351.1"/>
    </source>
</evidence>
<dbReference type="OrthoDB" id="6419443at2759"/>
<dbReference type="Proteomes" id="UP000799436">
    <property type="component" value="Unassembled WGS sequence"/>
</dbReference>
<dbReference type="AlphaFoldDB" id="A0A6G1LN29"/>
<proteinExistence type="predicted"/>
<evidence type="ECO:0008006" key="4">
    <source>
        <dbReference type="Google" id="ProtNLM"/>
    </source>
</evidence>
<accession>A0A6G1LN29</accession>
<dbReference type="Pfam" id="PF11312">
    <property type="entry name" value="Methyltransf_34"/>
    <property type="match status" value="1"/>
</dbReference>
<gene>
    <name evidence="2" type="ORF">EJ03DRAFT_322941</name>
</gene>
<evidence type="ECO:0000256" key="1">
    <source>
        <dbReference type="SAM" id="MobiDB-lite"/>
    </source>
</evidence>
<evidence type="ECO:0000313" key="3">
    <source>
        <dbReference type="Proteomes" id="UP000799436"/>
    </source>
</evidence>
<dbReference type="InterPro" id="IPR021463">
    <property type="entry name" value="Methyltransf_34"/>
</dbReference>
<organism evidence="2 3">
    <name type="scientific">Teratosphaeria nubilosa</name>
    <dbReference type="NCBI Taxonomy" id="161662"/>
    <lineage>
        <taxon>Eukaryota</taxon>
        <taxon>Fungi</taxon>
        <taxon>Dikarya</taxon>
        <taxon>Ascomycota</taxon>
        <taxon>Pezizomycotina</taxon>
        <taxon>Dothideomycetes</taxon>
        <taxon>Dothideomycetidae</taxon>
        <taxon>Mycosphaerellales</taxon>
        <taxon>Teratosphaeriaceae</taxon>
        <taxon>Teratosphaeria</taxon>
    </lineage>
</organism>
<keyword evidence="3" id="KW-1185">Reference proteome</keyword>
<name>A0A6G1LN29_9PEZI</name>
<protein>
    <recommendedName>
        <fullName evidence="4">25S rRNA (Uridine(2843)-N(3))-methyltransferase</fullName>
    </recommendedName>
</protein>